<sequence>MDAKITVIAPFPGMQAIAQEVVAERMEEWPAGIDVRLGDLSVGLSEAFAAIREGADVIVSRGGTASLISSQVETPVVEIPITAFDILRALRQIGDYSSPVGVVGFRNVIYGCEDLHDIWGVELKEITLGNEGEAQEKIAKAARMGIRAIIGDAISARLAIRYGLEGILIQSGKEAIYKALRQAQLLANVRRKEQERVELLQTIISSSTDGIVAVDGKSRITIFNPAAEDVFQMRSADVLGRNVGDVIPNTRLPLIVARGQSEIGEIQRIGARTIATKRIPIKLGGKVVGAIANFQDVTQLQRFEQTVRQKLYDKGLVAKVNIDQVIGCSSYMTQVKEKARQYATVDSTVLVTGETGTGKEMLAQGVHNLSRRRQGPFVAVNCAALPETLLESELFGYEEGAFTGAKKGGKSGLFELAHGGTIFLDEIGEMPLALQARILRVLQEREVMRLGGDRVIPIDIRVIAATNQDLLCLIRERRFRSDLYYRLDILRLHIPPLRERREDIRVLADAFLHKHFALNPKVNWIADEAYALLELHLWPGNVRELANIIERTVLLTPGQYITADDFRATLGVTTQLVDNIDLGDTLQTQEMASIRRVLREEQYNYSRAATRLGINRTTLWRKLRQ</sequence>
<evidence type="ECO:0000256" key="4">
    <source>
        <dbReference type="ARBA" id="ARBA00023125"/>
    </source>
</evidence>
<dbReference type="PROSITE" id="PS00688">
    <property type="entry name" value="SIGMA54_INTERACT_3"/>
    <property type="match status" value="1"/>
</dbReference>
<dbReference type="Pfam" id="PF00158">
    <property type="entry name" value="Sigma54_activat"/>
    <property type="match status" value="1"/>
</dbReference>
<dbReference type="Pfam" id="PF00989">
    <property type="entry name" value="PAS"/>
    <property type="match status" value="1"/>
</dbReference>
<dbReference type="NCBIfam" id="TIGR00229">
    <property type="entry name" value="sensory_box"/>
    <property type="match status" value="1"/>
</dbReference>
<evidence type="ECO:0000256" key="2">
    <source>
        <dbReference type="ARBA" id="ARBA00022840"/>
    </source>
</evidence>
<feature type="domain" description="Sigma-54 factor interaction" evidence="6">
    <location>
        <begin position="325"/>
        <end position="554"/>
    </location>
</feature>
<evidence type="ECO:0000256" key="1">
    <source>
        <dbReference type="ARBA" id="ARBA00022741"/>
    </source>
</evidence>
<dbReference type="OrthoDB" id="9803970at2"/>
<proteinExistence type="predicted"/>
<reference evidence="8 9" key="1">
    <citation type="submission" date="2016-02" db="EMBL/GenBank/DDBJ databases">
        <title>Anaerosporomusa subterraneum gen. nov., sp. nov., a spore-forming obligate anaerobe isolated from saprolite.</title>
        <authorList>
            <person name="Choi J.K."/>
            <person name="Shah M."/>
            <person name="Yee N."/>
        </authorList>
    </citation>
    <scope>NUCLEOTIDE SEQUENCE [LARGE SCALE GENOMIC DNA]</scope>
    <source>
        <strain evidence="8 9">RU4</strain>
    </source>
</reference>
<dbReference type="SMART" id="SM00091">
    <property type="entry name" value="PAS"/>
    <property type="match status" value="1"/>
</dbReference>
<keyword evidence="1" id="KW-0547">Nucleotide-binding</keyword>
<evidence type="ECO:0000256" key="3">
    <source>
        <dbReference type="ARBA" id="ARBA00023015"/>
    </source>
</evidence>
<dbReference type="PANTHER" id="PTHR32071">
    <property type="entry name" value="TRANSCRIPTIONAL REGULATORY PROTEIN"/>
    <property type="match status" value="1"/>
</dbReference>
<dbReference type="Gene3D" id="1.10.10.60">
    <property type="entry name" value="Homeodomain-like"/>
    <property type="match status" value="1"/>
</dbReference>
<dbReference type="Pfam" id="PF25601">
    <property type="entry name" value="AAA_lid_14"/>
    <property type="match status" value="1"/>
</dbReference>
<dbReference type="PROSITE" id="PS00675">
    <property type="entry name" value="SIGMA54_INTERACT_1"/>
    <property type="match status" value="1"/>
</dbReference>
<accession>A0A154BMI1</accession>
<name>A0A154BMI1_ANASB</name>
<dbReference type="Gene3D" id="1.10.8.60">
    <property type="match status" value="1"/>
</dbReference>
<keyword evidence="5" id="KW-0804">Transcription</keyword>
<dbReference type="CDD" id="cd00130">
    <property type="entry name" value="PAS"/>
    <property type="match status" value="1"/>
</dbReference>
<dbReference type="SUPFAM" id="SSF46689">
    <property type="entry name" value="Homeodomain-like"/>
    <property type="match status" value="1"/>
</dbReference>
<dbReference type="InterPro" id="IPR009057">
    <property type="entry name" value="Homeodomain-like_sf"/>
</dbReference>
<dbReference type="PROSITE" id="PS50045">
    <property type="entry name" value="SIGMA54_INTERACT_4"/>
    <property type="match status" value="1"/>
</dbReference>
<dbReference type="FunFam" id="3.40.50.300:FF:000006">
    <property type="entry name" value="DNA-binding transcriptional regulator NtrC"/>
    <property type="match status" value="1"/>
</dbReference>
<dbReference type="GO" id="GO:0006355">
    <property type="term" value="P:regulation of DNA-templated transcription"/>
    <property type="evidence" value="ECO:0007669"/>
    <property type="project" value="InterPro"/>
</dbReference>
<keyword evidence="3" id="KW-0805">Transcription regulation</keyword>
<dbReference type="Gene3D" id="3.40.50.300">
    <property type="entry name" value="P-loop containing nucleotide triphosphate hydrolases"/>
    <property type="match status" value="1"/>
</dbReference>
<protein>
    <submittedName>
        <fullName evidence="8">Fis family transcriptional regulator</fullName>
    </submittedName>
</protein>
<dbReference type="InterPro" id="IPR027417">
    <property type="entry name" value="P-loop_NTPase"/>
</dbReference>
<dbReference type="InterPro" id="IPR002197">
    <property type="entry name" value="HTH_Fis"/>
</dbReference>
<dbReference type="GO" id="GO:0000156">
    <property type="term" value="F:phosphorelay response regulator activity"/>
    <property type="evidence" value="ECO:0007669"/>
    <property type="project" value="InterPro"/>
</dbReference>
<evidence type="ECO:0000259" key="7">
    <source>
        <dbReference type="PROSITE" id="PS50112"/>
    </source>
</evidence>
<keyword evidence="4" id="KW-0238">DNA-binding</keyword>
<dbReference type="Pfam" id="PF06506">
    <property type="entry name" value="PrpR_N"/>
    <property type="match status" value="1"/>
</dbReference>
<dbReference type="Gene3D" id="3.30.450.20">
    <property type="entry name" value="PAS domain"/>
    <property type="match status" value="1"/>
</dbReference>
<dbReference type="SMART" id="SM00382">
    <property type="entry name" value="AAA"/>
    <property type="match status" value="1"/>
</dbReference>
<dbReference type="InterPro" id="IPR058031">
    <property type="entry name" value="AAA_lid_NorR"/>
</dbReference>
<dbReference type="GO" id="GO:0005524">
    <property type="term" value="F:ATP binding"/>
    <property type="evidence" value="ECO:0007669"/>
    <property type="project" value="UniProtKB-KW"/>
</dbReference>
<dbReference type="PANTHER" id="PTHR32071:SF57">
    <property type="entry name" value="C4-DICARBOXYLATE TRANSPORT TRANSCRIPTIONAL REGULATORY PROTEIN DCTD"/>
    <property type="match status" value="1"/>
</dbReference>
<dbReference type="InterPro" id="IPR003593">
    <property type="entry name" value="AAA+_ATPase"/>
</dbReference>
<dbReference type="AlphaFoldDB" id="A0A154BMI1"/>
<dbReference type="SUPFAM" id="SSF52540">
    <property type="entry name" value="P-loop containing nucleoside triphosphate hydrolases"/>
    <property type="match status" value="1"/>
</dbReference>
<dbReference type="Pfam" id="PF02954">
    <property type="entry name" value="HTH_8"/>
    <property type="match status" value="1"/>
</dbReference>
<keyword evidence="2" id="KW-0067">ATP-binding</keyword>
<evidence type="ECO:0000313" key="9">
    <source>
        <dbReference type="Proteomes" id="UP000076268"/>
    </source>
</evidence>
<evidence type="ECO:0000313" key="8">
    <source>
        <dbReference type="EMBL" id="KYZ75085.1"/>
    </source>
</evidence>
<dbReference type="InterPro" id="IPR025943">
    <property type="entry name" value="Sigma_54_int_dom_ATP-bd_2"/>
</dbReference>
<dbReference type="Proteomes" id="UP000076268">
    <property type="component" value="Unassembled WGS sequence"/>
</dbReference>
<dbReference type="Gene3D" id="3.40.50.2300">
    <property type="match status" value="1"/>
</dbReference>
<dbReference type="PRINTS" id="PR01590">
    <property type="entry name" value="HTHFIS"/>
</dbReference>
<dbReference type="InterPro" id="IPR000014">
    <property type="entry name" value="PAS"/>
</dbReference>
<dbReference type="EMBL" id="LSGP01000026">
    <property type="protein sequence ID" value="KYZ75085.1"/>
    <property type="molecule type" value="Genomic_DNA"/>
</dbReference>
<dbReference type="SUPFAM" id="SSF55785">
    <property type="entry name" value="PYP-like sensor domain (PAS domain)"/>
    <property type="match status" value="1"/>
</dbReference>
<dbReference type="STRING" id="1794912.AXX12_15735"/>
<dbReference type="InterPro" id="IPR025662">
    <property type="entry name" value="Sigma_54_int_dom_ATP-bd_1"/>
</dbReference>
<dbReference type="GO" id="GO:0043565">
    <property type="term" value="F:sequence-specific DNA binding"/>
    <property type="evidence" value="ECO:0007669"/>
    <property type="project" value="InterPro"/>
</dbReference>
<keyword evidence="9" id="KW-1185">Reference proteome</keyword>
<dbReference type="InterPro" id="IPR010524">
    <property type="entry name" value="Sig_transdc_resp-reg_PrpR_N"/>
</dbReference>
<dbReference type="InterPro" id="IPR002078">
    <property type="entry name" value="Sigma_54_int"/>
</dbReference>
<dbReference type="PROSITE" id="PS50112">
    <property type="entry name" value="PAS"/>
    <property type="match status" value="1"/>
</dbReference>
<dbReference type="InterPro" id="IPR035965">
    <property type="entry name" value="PAS-like_dom_sf"/>
</dbReference>
<gene>
    <name evidence="8" type="ORF">AXX12_15735</name>
</gene>
<dbReference type="InterPro" id="IPR013767">
    <property type="entry name" value="PAS_fold"/>
</dbReference>
<dbReference type="InterPro" id="IPR025944">
    <property type="entry name" value="Sigma_54_int_dom_CS"/>
</dbReference>
<feature type="domain" description="PAS" evidence="7">
    <location>
        <begin position="196"/>
        <end position="247"/>
    </location>
</feature>
<dbReference type="Gene3D" id="3.40.50.10660">
    <property type="entry name" value="PrpR receptor domain-like"/>
    <property type="match status" value="1"/>
</dbReference>
<dbReference type="SUPFAM" id="SSF159800">
    <property type="entry name" value="PrpR receptor domain-like"/>
    <property type="match status" value="1"/>
</dbReference>
<comment type="caution">
    <text evidence="8">The sequence shown here is derived from an EMBL/GenBank/DDBJ whole genome shotgun (WGS) entry which is preliminary data.</text>
</comment>
<evidence type="ECO:0000259" key="6">
    <source>
        <dbReference type="PROSITE" id="PS50045"/>
    </source>
</evidence>
<dbReference type="PROSITE" id="PS00676">
    <property type="entry name" value="SIGMA54_INTERACT_2"/>
    <property type="match status" value="1"/>
</dbReference>
<organism evidence="8 9">
    <name type="scientific">Anaerosporomusa subterranea</name>
    <dbReference type="NCBI Taxonomy" id="1794912"/>
    <lineage>
        <taxon>Bacteria</taxon>
        <taxon>Bacillati</taxon>
        <taxon>Bacillota</taxon>
        <taxon>Negativicutes</taxon>
        <taxon>Acetonemataceae</taxon>
        <taxon>Anaerosporomusa</taxon>
    </lineage>
</organism>
<dbReference type="RefSeq" id="WP_066245724.1">
    <property type="nucleotide sequence ID" value="NZ_LSGP01000026.1"/>
</dbReference>
<evidence type="ECO:0000256" key="5">
    <source>
        <dbReference type="ARBA" id="ARBA00023163"/>
    </source>
</evidence>
<dbReference type="CDD" id="cd00009">
    <property type="entry name" value="AAA"/>
    <property type="match status" value="1"/>
</dbReference>